<dbReference type="Proteomes" id="UP000582837">
    <property type="component" value="Unassembled WGS sequence"/>
</dbReference>
<dbReference type="InterPro" id="IPR036291">
    <property type="entry name" value="NAD(P)-bd_dom_sf"/>
</dbReference>
<dbReference type="GO" id="GO:0000166">
    <property type="term" value="F:nucleotide binding"/>
    <property type="evidence" value="ECO:0007669"/>
    <property type="project" value="InterPro"/>
</dbReference>
<evidence type="ECO:0000313" key="5">
    <source>
        <dbReference type="EMBL" id="MBB6073985.1"/>
    </source>
</evidence>
<dbReference type="InterPro" id="IPR000683">
    <property type="entry name" value="Gfo/Idh/MocA-like_OxRdtase_N"/>
</dbReference>
<accession>A0A841H6R6</accession>
<reference evidence="5 6" key="1">
    <citation type="submission" date="2020-08" db="EMBL/GenBank/DDBJ databases">
        <title>Genomic Encyclopedia of Type Strains, Phase IV (KMG-IV): sequencing the most valuable type-strain genomes for metagenomic binning, comparative biology and taxonomic classification.</title>
        <authorList>
            <person name="Goeker M."/>
        </authorList>
    </citation>
    <scope>NUCLEOTIDE SEQUENCE [LARGE SCALE GENOMIC DNA]</scope>
    <source>
        <strain evidence="5 6">DSM 29007</strain>
    </source>
</reference>
<evidence type="ECO:0000313" key="6">
    <source>
        <dbReference type="Proteomes" id="UP000582837"/>
    </source>
</evidence>
<dbReference type="Gene3D" id="3.30.360.10">
    <property type="entry name" value="Dihydrodipicolinate Reductase, domain 2"/>
    <property type="match status" value="1"/>
</dbReference>
<organism evidence="5 6">
    <name type="scientific">Longimicrobium terrae</name>
    <dbReference type="NCBI Taxonomy" id="1639882"/>
    <lineage>
        <taxon>Bacteria</taxon>
        <taxon>Pseudomonadati</taxon>
        <taxon>Gemmatimonadota</taxon>
        <taxon>Longimicrobiia</taxon>
        <taxon>Longimicrobiales</taxon>
        <taxon>Longimicrobiaceae</taxon>
        <taxon>Longimicrobium</taxon>
    </lineage>
</organism>
<evidence type="ECO:0000256" key="1">
    <source>
        <dbReference type="ARBA" id="ARBA00010928"/>
    </source>
</evidence>
<keyword evidence="2" id="KW-0560">Oxidoreductase</keyword>
<keyword evidence="6" id="KW-1185">Reference proteome</keyword>
<dbReference type="PANTHER" id="PTHR43708:SF5">
    <property type="entry name" value="CONSERVED EXPRESSED OXIDOREDUCTASE (EUROFUNG)-RELATED"/>
    <property type="match status" value="1"/>
</dbReference>
<evidence type="ECO:0000259" key="3">
    <source>
        <dbReference type="Pfam" id="PF01408"/>
    </source>
</evidence>
<evidence type="ECO:0000259" key="4">
    <source>
        <dbReference type="Pfam" id="PF22725"/>
    </source>
</evidence>
<dbReference type="RefSeq" id="WP_170031991.1">
    <property type="nucleotide sequence ID" value="NZ_JABDTL010000001.1"/>
</dbReference>
<comment type="similarity">
    <text evidence="1">Belongs to the Gfo/Idh/MocA family.</text>
</comment>
<dbReference type="SUPFAM" id="SSF51735">
    <property type="entry name" value="NAD(P)-binding Rossmann-fold domains"/>
    <property type="match status" value="1"/>
</dbReference>
<dbReference type="InterPro" id="IPR051317">
    <property type="entry name" value="Gfo/Idh/MocA_oxidoreduct"/>
</dbReference>
<dbReference type="AlphaFoldDB" id="A0A841H6R6"/>
<gene>
    <name evidence="5" type="ORF">HNQ61_005666</name>
</gene>
<sequence length="355" mass="38182">MTETWEGAEIRVAIIGYGPAGSVFHAPLIASVPGMRVAAVVTGNADRAAQARAEHPGVEVVPSAERLWEQADAVDLVVVASPNRTHAPLAHAALDAGLPVVIDKPFAVTSQEGRALVDKARALRLLLSVYHNRRWDGDFLTLRRLLAEGALGDVVRFESRFERWRPALRGGWRERADPAEAGGVLFDLGPHLIDQALVLFGPVSHVFAEVNVRRPGAAVDDDAFLALTHGSGVRSHLWMSLAAPDHGPRFRVMGTRAAYVKMGMDVQEAALRAGERPAPGWSEEPRAAWGRMGTEAEWMPVRTEAGAYPDYYAGIAAALRDGTPPPVDPMEAVAGLEIMEAARRSSAEGTVIRLG</sequence>
<evidence type="ECO:0000256" key="2">
    <source>
        <dbReference type="ARBA" id="ARBA00023002"/>
    </source>
</evidence>
<feature type="domain" description="GFO/IDH/MocA-like oxidoreductase" evidence="4">
    <location>
        <begin position="139"/>
        <end position="259"/>
    </location>
</feature>
<dbReference type="Gene3D" id="3.40.50.720">
    <property type="entry name" value="NAD(P)-binding Rossmann-like Domain"/>
    <property type="match status" value="1"/>
</dbReference>
<name>A0A841H6R6_9BACT</name>
<dbReference type="Pfam" id="PF01408">
    <property type="entry name" value="GFO_IDH_MocA"/>
    <property type="match status" value="1"/>
</dbReference>
<dbReference type="PANTHER" id="PTHR43708">
    <property type="entry name" value="CONSERVED EXPRESSED OXIDOREDUCTASE (EUROFUNG)"/>
    <property type="match status" value="1"/>
</dbReference>
<protein>
    <submittedName>
        <fullName evidence="5">Putative dehydrogenase</fullName>
    </submittedName>
</protein>
<dbReference type="SUPFAM" id="SSF55347">
    <property type="entry name" value="Glyceraldehyde-3-phosphate dehydrogenase-like, C-terminal domain"/>
    <property type="match status" value="1"/>
</dbReference>
<dbReference type="EMBL" id="JACHIA010000035">
    <property type="protein sequence ID" value="MBB6073985.1"/>
    <property type="molecule type" value="Genomic_DNA"/>
</dbReference>
<feature type="domain" description="Gfo/Idh/MocA-like oxidoreductase N-terminal" evidence="3">
    <location>
        <begin position="10"/>
        <end position="131"/>
    </location>
</feature>
<dbReference type="Pfam" id="PF22725">
    <property type="entry name" value="GFO_IDH_MocA_C3"/>
    <property type="match status" value="1"/>
</dbReference>
<proteinExistence type="inferred from homology"/>
<dbReference type="GO" id="GO:0016491">
    <property type="term" value="F:oxidoreductase activity"/>
    <property type="evidence" value="ECO:0007669"/>
    <property type="project" value="UniProtKB-KW"/>
</dbReference>
<dbReference type="InterPro" id="IPR055170">
    <property type="entry name" value="GFO_IDH_MocA-like_dom"/>
</dbReference>
<comment type="caution">
    <text evidence="5">The sequence shown here is derived from an EMBL/GenBank/DDBJ whole genome shotgun (WGS) entry which is preliminary data.</text>
</comment>